<dbReference type="InterPro" id="IPR013083">
    <property type="entry name" value="Znf_RING/FYVE/PHD"/>
</dbReference>
<dbReference type="Proteomes" id="UP000663829">
    <property type="component" value="Unassembled WGS sequence"/>
</dbReference>
<organism evidence="2 5">
    <name type="scientific">Didymodactylos carnosus</name>
    <dbReference type="NCBI Taxonomy" id="1234261"/>
    <lineage>
        <taxon>Eukaryota</taxon>
        <taxon>Metazoa</taxon>
        <taxon>Spiralia</taxon>
        <taxon>Gnathifera</taxon>
        <taxon>Rotifera</taxon>
        <taxon>Eurotatoria</taxon>
        <taxon>Bdelloidea</taxon>
        <taxon>Philodinida</taxon>
        <taxon>Philodinidae</taxon>
        <taxon>Didymodactylos</taxon>
    </lineage>
</organism>
<dbReference type="Gene3D" id="3.30.40.10">
    <property type="entry name" value="Zinc/RING finger domain, C3HC4 (zinc finger)"/>
    <property type="match status" value="1"/>
</dbReference>
<sequence length="130" mass="14668">MAQSSKRKKNLNDSADGPVTAHQYFCSCNNPVNDNDHALACDGYERWYLIGCLNMSVEIFQAFGILAKGKVHTNWLCPACVVNSSVEKVSTRCLQILLSRVDTIEHSINGIKQQLELTIENLEREKRKKI</sequence>
<reference evidence="2" key="1">
    <citation type="submission" date="2021-02" db="EMBL/GenBank/DDBJ databases">
        <authorList>
            <person name="Nowell W R."/>
        </authorList>
    </citation>
    <scope>NUCLEOTIDE SEQUENCE</scope>
</reference>
<proteinExistence type="predicted"/>
<dbReference type="Proteomes" id="UP000681722">
    <property type="component" value="Unassembled WGS sequence"/>
</dbReference>
<evidence type="ECO:0000313" key="2">
    <source>
        <dbReference type="EMBL" id="CAF0847408.1"/>
    </source>
</evidence>
<protein>
    <submittedName>
        <fullName evidence="2">Uncharacterized protein</fullName>
    </submittedName>
</protein>
<dbReference type="OrthoDB" id="10002605at2759"/>
<dbReference type="Proteomes" id="UP000677228">
    <property type="component" value="Unassembled WGS sequence"/>
</dbReference>
<dbReference type="EMBL" id="CAJOBA010000841">
    <property type="protein sequence ID" value="CAF3560154.1"/>
    <property type="molecule type" value="Genomic_DNA"/>
</dbReference>
<dbReference type="AlphaFoldDB" id="A0A813VYS2"/>
<dbReference type="InterPro" id="IPR011011">
    <property type="entry name" value="Znf_FYVE_PHD"/>
</dbReference>
<evidence type="ECO:0000313" key="5">
    <source>
        <dbReference type="Proteomes" id="UP000663829"/>
    </source>
</evidence>
<accession>A0A813VYS2</accession>
<gene>
    <name evidence="2" type="ORF">GPM918_LOCUS5890</name>
    <name evidence="1" type="ORF">OVA965_LOCUS3491</name>
    <name evidence="4" type="ORF">SRO942_LOCUS5890</name>
    <name evidence="3" type="ORF">TMI583_LOCUS3488</name>
</gene>
<comment type="caution">
    <text evidence="2">The sequence shown here is derived from an EMBL/GenBank/DDBJ whole genome shotgun (WGS) entry which is preliminary data.</text>
</comment>
<dbReference type="SUPFAM" id="SSF57903">
    <property type="entry name" value="FYVE/PHD zinc finger"/>
    <property type="match status" value="1"/>
</dbReference>
<dbReference type="EMBL" id="CAJNOQ010000877">
    <property type="protein sequence ID" value="CAF0847408.1"/>
    <property type="molecule type" value="Genomic_DNA"/>
</dbReference>
<dbReference type="Proteomes" id="UP000682733">
    <property type="component" value="Unassembled WGS sequence"/>
</dbReference>
<dbReference type="EMBL" id="CAJNOK010000842">
    <property type="protein sequence ID" value="CAF0778820.1"/>
    <property type="molecule type" value="Genomic_DNA"/>
</dbReference>
<evidence type="ECO:0000313" key="1">
    <source>
        <dbReference type="EMBL" id="CAF0778820.1"/>
    </source>
</evidence>
<evidence type="ECO:0000313" key="4">
    <source>
        <dbReference type="EMBL" id="CAF3635046.1"/>
    </source>
</evidence>
<name>A0A813VYS2_9BILA</name>
<evidence type="ECO:0000313" key="3">
    <source>
        <dbReference type="EMBL" id="CAF3560154.1"/>
    </source>
</evidence>
<dbReference type="EMBL" id="CAJOBC010000877">
    <property type="protein sequence ID" value="CAF3635046.1"/>
    <property type="molecule type" value="Genomic_DNA"/>
</dbReference>
<keyword evidence="5" id="KW-1185">Reference proteome</keyword>